<reference evidence="2 3" key="1">
    <citation type="submission" date="2011-08" db="EMBL/GenBank/DDBJ databases">
        <title>The Genome Sequence of Selenomonas noxia F0398.</title>
        <authorList>
            <consortium name="The Broad Institute Genome Sequencing Platform"/>
            <person name="Earl A."/>
            <person name="Ward D."/>
            <person name="Feldgarden M."/>
            <person name="Gevers D."/>
            <person name="Izard J."/>
            <person name="Ganesan A."/>
            <person name="Blanton J.M."/>
            <person name="Baranova O.V."/>
            <person name="Tanner A.C."/>
            <person name="Dewhirst F.E."/>
            <person name="Young S.K."/>
            <person name="Zeng Q."/>
            <person name="Gargeya S."/>
            <person name="Fitzgerald M."/>
            <person name="Haas B."/>
            <person name="Abouelleil A."/>
            <person name="Alvarado L."/>
            <person name="Arachchi H.M."/>
            <person name="Berlin A."/>
            <person name="Brown A."/>
            <person name="Chapman S.B."/>
            <person name="Chen Z."/>
            <person name="Dunbar C."/>
            <person name="Freedman E."/>
            <person name="Gearin G."/>
            <person name="Gellesch M."/>
            <person name="Goldberg J."/>
            <person name="Griggs A."/>
            <person name="Gujja S."/>
            <person name="Heiman D."/>
            <person name="Howarth C."/>
            <person name="Larson L."/>
            <person name="Lui A."/>
            <person name="MacDonald P.J.P."/>
            <person name="Montmayeur A."/>
            <person name="Murphy C."/>
            <person name="Neiman D."/>
            <person name="Pearson M."/>
            <person name="Priest M."/>
            <person name="Roberts A."/>
            <person name="Saif S."/>
            <person name="Shea T."/>
            <person name="Shenoy N."/>
            <person name="Sisk P."/>
            <person name="Stolte C."/>
            <person name="Sykes S."/>
            <person name="Wortman J."/>
            <person name="Nusbaum C."/>
            <person name="Birren B."/>
        </authorList>
    </citation>
    <scope>NUCLEOTIDE SEQUENCE [LARGE SCALE GENOMIC DNA]</scope>
    <source>
        <strain evidence="2 3">F0398</strain>
    </source>
</reference>
<dbReference type="GeneID" id="32475962"/>
<accession>A0ABP2MQC8</accession>
<gene>
    <name evidence="2" type="ORF">HMPREF9432_01140</name>
</gene>
<sequence length="185" mass="20237">MKRFVQMALVLCLTLFAVQAGASAYSDKVTLPEGAVITNVNRLAVGAPLYVQVEDTAPSLEILTQVVSDASRVTRANIVTYDAVASGIQASKGIDIKALPRREAAKEFKDNVASFADAYIILTVANNSRTTFFFDVYRAGSNELLYTYEIRANKSDGNTVATFSALSEQFYKSWQRSVEAQNKSK</sequence>
<dbReference type="EMBL" id="ADGH01000009">
    <property type="protein sequence ID" value="EHG24885.1"/>
    <property type="molecule type" value="Genomic_DNA"/>
</dbReference>
<comment type="caution">
    <text evidence="2">The sequence shown here is derived from an EMBL/GenBank/DDBJ whole genome shotgun (WGS) entry which is preliminary data.</text>
</comment>
<evidence type="ECO:0008006" key="4">
    <source>
        <dbReference type="Google" id="ProtNLM"/>
    </source>
</evidence>
<keyword evidence="1" id="KW-0732">Signal</keyword>
<evidence type="ECO:0000313" key="2">
    <source>
        <dbReference type="EMBL" id="EHG24885.1"/>
    </source>
</evidence>
<protein>
    <recommendedName>
        <fullName evidence="4">Coenzyme F(420) biosynthesis enzyme</fullName>
    </recommendedName>
</protein>
<dbReference type="Proteomes" id="UP000003175">
    <property type="component" value="Unassembled WGS sequence"/>
</dbReference>
<feature type="chain" id="PRO_5047163342" description="Coenzyme F(420) biosynthesis enzyme" evidence="1">
    <location>
        <begin position="23"/>
        <end position="185"/>
    </location>
</feature>
<evidence type="ECO:0000313" key="3">
    <source>
        <dbReference type="Proteomes" id="UP000003175"/>
    </source>
</evidence>
<evidence type="ECO:0000256" key="1">
    <source>
        <dbReference type="SAM" id="SignalP"/>
    </source>
</evidence>
<name>A0ABP2MQC8_9FIRM</name>
<feature type="signal peptide" evidence="1">
    <location>
        <begin position="1"/>
        <end position="22"/>
    </location>
</feature>
<proteinExistence type="predicted"/>
<keyword evidence="3" id="KW-1185">Reference proteome</keyword>
<organism evidence="2 3">
    <name type="scientific">Selenomonas noxia F0398</name>
    <dbReference type="NCBI Taxonomy" id="702437"/>
    <lineage>
        <taxon>Bacteria</taxon>
        <taxon>Bacillati</taxon>
        <taxon>Bacillota</taxon>
        <taxon>Negativicutes</taxon>
        <taxon>Selenomonadales</taxon>
        <taxon>Selenomonadaceae</taxon>
        <taxon>Selenomonas</taxon>
    </lineage>
</organism>
<dbReference type="RefSeq" id="WP_006693885.1">
    <property type="nucleotide sequence ID" value="NZ_JH376858.1"/>
</dbReference>